<dbReference type="Pfam" id="PF13419">
    <property type="entry name" value="HAD_2"/>
    <property type="match status" value="1"/>
</dbReference>
<keyword evidence="5" id="KW-0119">Carbohydrate metabolism</keyword>
<dbReference type="Gene3D" id="3.40.50.1000">
    <property type="entry name" value="HAD superfamily/HAD-like"/>
    <property type="match status" value="1"/>
</dbReference>
<dbReference type="SUPFAM" id="SSF56784">
    <property type="entry name" value="HAD-like"/>
    <property type="match status" value="1"/>
</dbReference>
<dbReference type="SFLD" id="SFLDS00003">
    <property type="entry name" value="Haloacid_Dehalogenase"/>
    <property type="match status" value="1"/>
</dbReference>
<accession>A0ABU0YNH1</accession>
<evidence type="ECO:0000256" key="3">
    <source>
        <dbReference type="ARBA" id="ARBA00022723"/>
    </source>
</evidence>
<reference evidence="7" key="1">
    <citation type="submission" date="2023-08" db="EMBL/GenBank/DDBJ databases">
        <title>Rhodospirillaceae gen. nov., a novel taxon isolated from the Yangtze River Yuezi River estuary sludge.</title>
        <authorList>
            <person name="Ruan L."/>
        </authorList>
    </citation>
    <scope>NUCLEOTIDE SEQUENCE [LARGE SCALE GENOMIC DNA]</scope>
    <source>
        <strain evidence="7">R-7</strain>
    </source>
</reference>
<keyword evidence="6" id="KW-0378">Hydrolase</keyword>
<evidence type="ECO:0000256" key="2">
    <source>
        <dbReference type="ARBA" id="ARBA00006171"/>
    </source>
</evidence>
<dbReference type="PANTHER" id="PTHR46193:SF18">
    <property type="entry name" value="HEXITOL PHOSPHATASE B"/>
    <property type="match status" value="1"/>
</dbReference>
<dbReference type="InterPro" id="IPR051600">
    <property type="entry name" value="Beta-PGM-like"/>
</dbReference>
<dbReference type="GO" id="GO:0016787">
    <property type="term" value="F:hydrolase activity"/>
    <property type="evidence" value="ECO:0007669"/>
    <property type="project" value="UniProtKB-KW"/>
</dbReference>
<dbReference type="InterPro" id="IPR023198">
    <property type="entry name" value="PGP-like_dom2"/>
</dbReference>
<dbReference type="CDD" id="cd07505">
    <property type="entry name" value="HAD_BPGM-like"/>
    <property type="match status" value="1"/>
</dbReference>
<organism evidence="6 7">
    <name type="scientific">Dongia sedimenti</name>
    <dbReference type="NCBI Taxonomy" id="3064282"/>
    <lineage>
        <taxon>Bacteria</taxon>
        <taxon>Pseudomonadati</taxon>
        <taxon>Pseudomonadota</taxon>
        <taxon>Alphaproteobacteria</taxon>
        <taxon>Rhodospirillales</taxon>
        <taxon>Dongiaceae</taxon>
        <taxon>Dongia</taxon>
    </lineage>
</organism>
<dbReference type="InterPro" id="IPR036412">
    <property type="entry name" value="HAD-like_sf"/>
</dbReference>
<dbReference type="InterPro" id="IPR006439">
    <property type="entry name" value="HAD-SF_hydro_IA"/>
</dbReference>
<keyword evidence="7" id="KW-1185">Reference proteome</keyword>
<keyword evidence="4" id="KW-0460">Magnesium</keyword>
<keyword evidence="3" id="KW-0479">Metal-binding</keyword>
<evidence type="ECO:0000313" key="6">
    <source>
        <dbReference type="EMBL" id="MDQ7248700.1"/>
    </source>
</evidence>
<dbReference type="EMBL" id="JAUYVI010000004">
    <property type="protein sequence ID" value="MDQ7248700.1"/>
    <property type="molecule type" value="Genomic_DNA"/>
</dbReference>
<dbReference type="NCBIfam" id="TIGR01509">
    <property type="entry name" value="HAD-SF-IA-v3"/>
    <property type="match status" value="1"/>
</dbReference>
<evidence type="ECO:0000256" key="4">
    <source>
        <dbReference type="ARBA" id="ARBA00022842"/>
    </source>
</evidence>
<dbReference type="SFLD" id="SFLDG01135">
    <property type="entry name" value="C1.5.6:_HAD__Beta-PGM__Phospha"/>
    <property type="match status" value="1"/>
</dbReference>
<protein>
    <submittedName>
        <fullName evidence="6">HAD-IA family hydrolase</fullName>
    </submittedName>
</protein>
<dbReference type="PANTHER" id="PTHR46193">
    <property type="entry name" value="6-PHOSPHOGLUCONATE PHOSPHATASE"/>
    <property type="match status" value="1"/>
</dbReference>
<dbReference type="SFLD" id="SFLDG01129">
    <property type="entry name" value="C1.5:_HAD__Beta-PGM__Phosphata"/>
    <property type="match status" value="1"/>
</dbReference>
<dbReference type="RefSeq" id="WP_379956184.1">
    <property type="nucleotide sequence ID" value="NZ_JAUYVI010000004.1"/>
</dbReference>
<evidence type="ECO:0000256" key="1">
    <source>
        <dbReference type="ARBA" id="ARBA00001946"/>
    </source>
</evidence>
<comment type="cofactor">
    <cofactor evidence="1">
        <name>Mg(2+)</name>
        <dbReference type="ChEBI" id="CHEBI:18420"/>
    </cofactor>
</comment>
<proteinExistence type="inferred from homology"/>
<comment type="similarity">
    <text evidence="2">Belongs to the HAD-like hydrolase superfamily. CbbY/CbbZ/Gph/YieH family.</text>
</comment>
<comment type="caution">
    <text evidence="6">The sequence shown here is derived from an EMBL/GenBank/DDBJ whole genome shotgun (WGS) entry which is preliminary data.</text>
</comment>
<dbReference type="InterPro" id="IPR023214">
    <property type="entry name" value="HAD_sf"/>
</dbReference>
<gene>
    <name evidence="6" type="ORF">Q8A70_13525</name>
</gene>
<evidence type="ECO:0000256" key="5">
    <source>
        <dbReference type="ARBA" id="ARBA00023277"/>
    </source>
</evidence>
<evidence type="ECO:0000313" key="7">
    <source>
        <dbReference type="Proteomes" id="UP001230156"/>
    </source>
</evidence>
<dbReference type="Gene3D" id="1.10.150.240">
    <property type="entry name" value="Putative phosphatase, domain 2"/>
    <property type="match status" value="1"/>
</dbReference>
<dbReference type="PRINTS" id="PR00413">
    <property type="entry name" value="HADHALOGNASE"/>
</dbReference>
<name>A0ABU0YNH1_9PROT</name>
<dbReference type="InterPro" id="IPR041492">
    <property type="entry name" value="HAD_2"/>
</dbReference>
<sequence>MANGTALLFDLDGTLTDTDHLHLEAFRILLKDFDRAITPEHYKARIMGHPNDQIMREMFPGETPERRIALSDQKEQLFRDQLATLTPTPGVLKVLDWADAHGVPYAVVTNAPRANAEMMLHGLGLDRRMTELVIGDELERAKPDPLPYRTGLQRLGATAERALAFEDSLPGIRAASGAGIATYGIRTAHPDAALLSSGAVAAIDDFTDAGLWKRLEALL</sequence>
<dbReference type="Proteomes" id="UP001230156">
    <property type="component" value="Unassembled WGS sequence"/>
</dbReference>